<feature type="region of interest" description="Disordered" evidence="2">
    <location>
        <begin position="114"/>
        <end position="158"/>
    </location>
</feature>
<reference evidence="5" key="3">
    <citation type="submission" date="2015-06" db="UniProtKB">
        <authorList>
            <consortium name="EnsemblMetazoa"/>
        </authorList>
    </citation>
    <scope>IDENTIFICATION</scope>
</reference>
<dbReference type="EnsemblMetazoa" id="CapteT214702">
    <property type="protein sequence ID" value="CapteP214702"/>
    <property type="gene ID" value="CapteG214702"/>
</dbReference>
<dbReference type="Pfam" id="PF13873">
    <property type="entry name" value="Myb_DNA-bind_5"/>
    <property type="match status" value="1"/>
</dbReference>
<dbReference type="EMBL" id="KB293336">
    <property type="protein sequence ID" value="ELU16105.1"/>
    <property type="molecule type" value="Genomic_DNA"/>
</dbReference>
<feature type="compositionally biased region" description="Acidic residues" evidence="2">
    <location>
        <begin position="132"/>
        <end position="144"/>
    </location>
</feature>
<organism evidence="4">
    <name type="scientific">Capitella teleta</name>
    <name type="common">Polychaete worm</name>
    <dbReference type="NCBI Taxonomy" id="283909"/>
    <lineage>
        <taxon>Eukaryota</taxon>
        <taxon>Metazoa</taxon>
        <taxon>Spiralia</taxon>
        <taxon>Lophotrochozoa</taxon>
        <taxon>Annelida</taxon>
        <taxon>Polychaeta</taxon>
        <taxon>Sedentaria</taxon>
        <taxon>Scolecida</taxon>
        <taxon>Capitellidae</taxon>
        <taxon>Capitella</taxon>
    </lineage>
</organism>
<evidence type="ECO:0000313" key="6">
    <source>
        <dbReference type="Proteomes" id="UP000014760"/>
    </source>
</evidence>
<feature type="compositionally biased region" description="Basic and acidic residues" evidence="2">
    <location>
        <begin position="118"/>
        <end position="131"/>
    </location>
</feature>
<evidence type="ECO:0000256" key="1">
    <source>
        <dbReference type="SAM" id="Coils"/>
    </source>
</evidence>
<gene>
    <name evidence="4" type="ORF">CAPTEDRAFT_214702</name>
</gene>
<feature type="domain" description="Myb/SANT-like DNA-binding" evidence="3">
    <location>
        <begin position="8"/>
        <end position="84"/>
    </location>
</feature>
<protein>
    <recommendedName>
        <fullName evidence="3">Myb/SANT-like DNA-binding domain-containing protein</fullName>
    </recommendedName>
</protein>
<proteinExistence type="predicted"/>
<accession>R7VJP9</accession>
<dbReference type="OMA" id="LEISYWK"/>
<reference evidence="4 6" key="2">
    <citation type="journal article" date="2013" name="Nature">
        <title>Insights into bilaterian evolution from three spiralian genomes.</title>
        <authorList>
            <person name="Simakov O."/>
            <person name="Marletaz F."/>
            <person name="Cho S.J."/>
            <person name="Edsinger-Gonzales E."/>
            <person name="Havlak P."/>
            <person name="Hellsten U."/>
            <person name="Kuo D.H."/>
            <person name="Larsson T."/>
            <person name="Lv J."/>
            <person name="Arendt D."/>
            <person name="Savage R."/>
            <person name="Osoegawa K."/>
            <person name="de Jong P."/>
            <person name="Grimwood J."/>
            <person name="Chapman J.A."/>
            <person name="Shapiro H."/>
            <person name="Aerts A."/>
            <person name="Otillar R.P."/>
            <person name="Terry A.Y."/>
            <person name="Boore J.L."/>
            <person name="Grigoriev I.V."/>
            <person name="Lindberg D.R."/>
            <person name="Seaver E.C."/>
            <person name="Weisblat D.A."/>
            <person name="Putnam N.H."/>
            <person name="Rokhsar D.S."/>
        </authorList>
    </citation>
    <scope>NUCLEOTIDE SEQUENCE</scope>
    <source>
        <strain evidence="4 6">I ESC-2004</strain>
    </source>
</reference>
<feature type="compositionally biased region" description="Polar residues" evidence="2">
    <location>
        <begin position="149"/>
        <end position="158"/>
    </location>
</feature>
<evidence type="ECO:0000313" key="5">
    <source>
        <dbReference type="EnsemblMetazoa" id="CapteP214702"/>
    </source>
</evidence>
<dbReference type="HOGENOM" id="CLU_1322008_0_0_1"/>
<dbReference type="EMBL" id="AMQN01037070">
    <property type="status" value="NOT_ANNOTATED_CDS"/>
    <property type="molecule type" value="Genomic_DNA"/>
</dbReference>
<reference evidence="6" key="1">
    <citation type="submission" date="2012-12" db="EMBL/GenBank/DDBJ databases">
        <authorList>
            <person name="Hellsten U."/>
            <person name="Grimwood J."/>
            <person name="Chapman J.A."/>
            <person name="Shapiro H."/>
            <person name="Aerts A."/>
            <person name="Otillar R.P."/>
            <person name="Terry A.Y."/>
            <person name="Boore J.L."/>
            <person name="Simakov O."/>
            <person name="Marletaz F."/>
            <person name="Cho S.-J."/>
            <person name="Edsinger-Gonzales E."/>
            <person name="Havlak P."/>
            <person name="Kuo D.-H."/>
            <person name="Larsson T."/>
            <person name="Lv J."/>
            <person name="Arendt D."/>
            <person name="Savage R."/>
            <person name="Osoegawa K."/>
            <person name="de Jong P."/>
            <person name="Lindberg D.R."/>
            <person name="Seaver E.C."/>
            <person name="Weisblat D.A."/>
            <person name="Putnam N.H."/>
            <person name="Grigoriev I.V."/>
            <person name="Rokhsar D.S."/>
        </authorList>
    </citation>
    <scope>NUCLEOTIDE SEQUENCE</scope>
    <source>
        <strain evidence="6">I ESC-2004</strain>
    </source>
</reference>
<feature type="coiled-coil region" evidence="1">
    <location>
        <begin position="166"/>
        <end position="198"/>
    </location>
</feature>
<keyword evidence="6" id="KW-1185">Reference proteome</keyword>
<dbReference type="InterPro" id="IPR028002">
    <property type="entry name" value="Myb_DNA-bind_5"/>
</dbReference>
<dbReference type="OrthoDB" id="6117994at2759"/>
<keyword evidence="1" id="KW-0175">Coiled coil</keyword>
<evidence type="ECO:0000313" key="4">
    <source>
        <dbReference type="EMBL" id="ELU16105.1"/>
    </source>
</evidence>
<sequence length="208" mass="23838">MAGFRKVRKPNFTQEESVFLIEMYEKRKEILDSASKSACANRKRKDCWTEILAKHAARFPASVRTKEDLRIKLGKLKSESRELLMQQRKSKTGRGIPPMSASDQRMLDLCEETAGSGDENHEPNDMEHTDQYEESDASMQEDDERIIKSESSNPSVASNQNRYDALVDMEQENMILKKQNLILEQEKLKLEILLLKQKLASSAESIAN</sequence>
<dbReference type="Proteomes" id="UP000014760">
    <property type="component" value="Unassembled WGS sequence"/>
</dbReference>
<dbReference type="AlphaFoldDB" id="R7VJP9"/>
<evidence type="ECO:0000256" key="2">
    <source>
        <dbReference type="SAM" id="MobiDB-lite"/>
    </source>
</evidence>
<evidence type="ECO:0000259" key="3">
    <source>
        <dbReference type="Pfam" id="PF13873"/>
    </source>
</evidence>
<name>R7VJP9_CAPTE</name>